<organism evidence="1 2">
    <name type="scientific">Mycobacterium tuberculosis</name>
    <dbReference type="NCBI Taxonomy" id="1773"/>
    <lineage>
        <taxon>Bacteria</taxon>
        <taxon>Bacillati</taxon>
        <taxon>Actinomycetota</taxon>
        <taxon>Actinomycetes</taxon>
        <taxon>Mycobacteriales</taxon>
        <taxon>Mycobacteriaceae</taxon>
        <taxon>Mycobacterium</taxon>
        <taxon>Mycobacterium tuberculosis complex</taxon>
    </lineage>
</organism>
<accession>A0ABD4Q5G6</accession>
<dbReference type="EMBL" id="JAGIZI010000646">
    <property type="protein sequence ID" value="MBP0685854.1"/>
    <property type="molecule type" value="Genomic_DNA"/>
</dbReference>
<gene>
    <name evidence="1" type="ORF">J8J21_22675</name>
</gene>
<reference evidence="1 2" key="1">
    <citation type="submission" date="2021-03" db="EMBL/GenBank/DDBJ databases">
        <title>Whole Genome Sequencing of Mycobacterium tuberculosis clinical isolates from Arunachal Pradesh, India.</title>
        <authorList>
            <person name="Singh S."/>
            <person name="Mudliar S.R."/>
            <person name="Kulsum U."/>
            <person name="Rufai S.B."/>
            <person name="Singh P.K."/>
            <person name="Umpo M."/>
            <person name="Nyori M."/>
        </authorList>
    </citation>
    <scope>NUCLEOTIDE SEQUENCE [LARGE SCALE GENOMIC DNA]</scope>
    <source>
        <strain evidence="1 2">OMICS/BPL/0142/20/SP</strain>
    </source>
</reference>
<protein>
    <submittedName>
        <fullName evidence="1">Uncharacterized protein</fullName>
    </submittedName>
</protein>
<dbReference type="AlphaFoldDB" id="A0ABD4Q5G6"/>
<feature type="non-terminal residue" evidence="1">
    <location>
        <position position="66"/>
    </location>
</feature>
<evidence type="ECO:0000313" key="2">
    <source>
        <dbReference type="Proteomes" id="UP000671119"/>
    </source>
</evidence>
<comment type="caution">
    <text evidence="1">The sequence shown here is derived from an EMBL/GenBank/DDBJ whole genome shotgun (WGS) entry which is preliminary data.</text>
</comment>
<proteinExistence type="predicted"/>
<name>A0ABD4Q5G6_MYCTX</name>
<dbReference type="Proteomes" id="UP000671119">
    <property type="component" value="Unassembled WGS sequence"/>
</dbReference>
<evidence type="ECO:0000313" key="1">
    <source>
        <dbReference type="EMBL" id="MBP0685854.1"/>
    </source>
</evidence>
<sequence length="66" mass="7689">MTNSGIDSVQVYCKEKPRNLIEHLGDGRHYNINSKRGKLRILFGEKTFSSPVYNHDIANYILNMQY</sequence>